<keyword evidence="2" id="KW-1185">Reference proteome</keyword>
<reference evidence="1 2" key="1">
    <citation type="journal article" date="2023" name="Microbiol. Resour. Announc.">
        <title>Complete Genome Sequence of Imperialibacter roseus strain P4T.</title>
        <authorList>
            <person name="Tizabi D.R."/>
            <person name="Bachvaroff T."/>
            <person name="Hill R.T."/>
        </authorList>
    </citation>
    <scope>NUCLEOTIDE SEQUENCE [LARGE SCALE GENOMIC DNA]</scope>
    <source>
        <strain evidence="1 2">P4T</strain>
    </source>
</reference>
<proteinExistence type="predicted"/>
<dbReference type="Proteomes" id="UP001302349">
    <property type="component" value="Chromosome"/>
</dbReference>
<dbReference type="SUPFAM" id="SSF48452">
    <property type="entry name" value="TPR-like"/>
    <property type="match status" value="1"/>
</dbReference>
<evidence type="ECO:0000313" key="2">
    <source>
        <dbReference type="Proteomes" id="UP001302349"/>
    </source>
</evidence>
<dbReference type="RefSeq" id="WP_317492196.1">
    <property type="nucleotide sequence ID" value="NZ_CP136051.1"/>
</dbReference>
<dbReference type="InterPro" id="IPR011990">
    <property type="entry name" value="TPR-like_helical_dom_sf"/>
</dbReference>
<evidence type="ECO:0008006" key="3">
    <source>
        <dbReference type="Google" id="ProtNLM"/>
    </source>
</evidence>
<evidence type="ECO:0000313" key="1">
    <source>
        <dbReference type="EMBL" id="WOK09581.1"/>
    </source>
</evidence>
<name>A0ABZ0IY65_9BACT</name>
<dbReference type="EMBL" id="CP136051">
    <property type="protein sequence ID" value="WOK09581.1"/>
    <property type="molecule type" value="Genomic_DNA"/>
</dbReference>
<protein>
    <recommendedName>
        <fullName evidence="3">Tetratricopeptide repeat protein</fullName>
    </recommendedName>
</protein>
<gene>
    <name evidence="1" type="ORF">RT717_13120</name>
</gene>
<accession>A0ABZ0IY65</accession>
<dbReference type="Gene3D" id="1.25.40.10">
    <property type="entry name" value="Tetratricopeptide repeat domain"/>
    <property type="match status" value="1"/>
</dbReference>
<sequence>MNEIKKIVRIVTNRVKKNVSLIDVVNNEDNPGKEQQLFNSIQSGVYTTDDDAAFGMYGTNGTDQRYRMLKSRLRTKLNNLLYFADFNDSRGNISFPFEQECHSHIFRAKILYKEGEYELAEKSIKKALTISKESEFTDLTLIGLKMLRVIYSESFRPNHLRKAIGQIKKYEVINRLEEESLDIFYLKWMQLGKSVHSRKVHLESTIKAVEVLRKLWEKGGSYALFENYYRLRLWTNELLGDYGSVVAIADEAYDLVNKGAVNPLRFDMRHHVYTRTYACLRAKDYDKGIKYAEEGMNHISRSSRNWFSHMENYVLLALHNKNYLLADEVINQVTRNPYVDKISTQSKERWELYKGYLYFIMPDRNVEDVLSFKDIYERLPFYSQDKQGFMVAILILEFMDFLKKDRLDLALTKLPNSERYIYRYLNQNPESQREKLFLKLISIIVQCSFNPDMAAKKGKRYLERLKITPEPGDAFAEVEIVPYEQLWNILMGFMTNAHVKLDFAKK</sequence>
<organism evidence="1 2">
    <name type="scientific">Imperialibacter roseus</name>
    <dbReference type="NCBI Taxonomy" id="1324217"/>
    <lineage>
        <taxon>Bacteria</taxon>
        <taxon>Pseudomonadati</taxon>
        <taxon>Bacteroidota</taxon>
        <taxon>Cytophagia</taxon>
        <taxon>Cytophagales</taxon>
        <taxon>Flammeovirgaceae</taxon>
        <taxon>Imperialibacter</taxon>
    </lineage>
</organism>